<organism evidence="1 2">
    <name type="scientific">Caerostris darwini</name>
    <dbReference type="NCBI Taxonomy" id="1538125"/>
    <lineage>
        <taxon>Eukaryota</taxon>
        <taxon>Metazoa</taxon>
        <taxon>Ecdysozoa</taxon>
        <taxon>Arthropoda</taxon>
        <taxon>Chelicerata</taxon>
        <taxon>Arachnida</taxon>
        <taxon>Araneae</taxon>
        <taxon>Araneomorphae</taxon>
        <taxon>Entelegynae</taxon>
        <taxon>Araneoidea</taxon>
        <taxon>Araneidae</taxon>
        <taxon>Caerostris</taxon>
    </lineage>
</organism>
<protein>
    <submittedName>
        <fullName evidence="1">Uncharacterized protein</fullName>
    </submittedName>
</protein>
<dbReference type="AlphaFoldDB" id="A0AAV4Q8H4"/>
<accession>A0AAV4Q8H4</accession>
<proteinExistence type="predicted"/>
<keyword evidence="2" id="KW-1185">Reference proteome</keyword>
<dbReference type="Proteomes" id="UP001054837">
    <property type="component" value="Unassembled WGS sequence"/>
</dbReference>
<name>A0AAV4Q8H4_9ARAC</name>
<reference evidence="1 2" key="1">
    <citation type="submission" date="2021-06" db="EMBL/GenBank/DDBJ databases">
        <title>Caerostris darwini draft genome.</title>
        <authorList>
            <person name="Kono N."/>
            <person name="Arakawa K."/>
        </authorList>
    </citation>
    <scope>NUCLEOTIDE SEQUENCE [LARGE SCALE GENOMIC DNA]</scope>
</reference>
<dbReference type="EMBL" id="BPLQ01004198">
    <property type="protein sequence ID" value="GIY06338.1"/>
    <property type="molecule type" value="Genomic_DNA"/>
</dbReference>
<sequence length="85" mass="9212">MAAALFQRDFPPSRIPTETPSALTVLLGIHLHGVGSLSPANSTSESRVICLHSFLLFHLSVPSWSTFESSLITVTPLIVDYYGDP</sequence>
<gene>
    <name evidence="1" type="ORF">CDAR_569181</name>
</gene>
<comment type="caution">
    <text evidence="1">The sequence shown here is derived from an EMBL/GenBank/DDBJ whole genome shotgun (WGS) entry which is preliminary data.</text>
</comment>
<evidence type="ECO:0000313" key="2">
    <source>
        <dbReference type="Proteomes" id="UP001054837"/>
    </source>
</evidence>
<evidence type="ECO:0000313" key="1">
    <source>
        <dbReference type="EMBL" id="GIY06338.1"/>
    </source>
</evidence>